<dbReference type="EMBL" id="JACJID010000006">
    <property type="protein sequence ID" value="MBA8929804.1"/>
    <property type="molecule type" value="Genomic_DNA"/>
</dbReference>
<keyword evidence="2" id="KW-1185">Reference proteome</keyword>
<organism evidence="1 2">
    <name type="scientific">Kutzneria viridogrisea</name>
    <dbReference type="NCBI Taxonomy" id="47990"/>
    <lineage>
        <taxon>Bacteria</taxon>
        <taxon>Bacillati</taxon>
        <taxon>Actinomycetota</taxon>
        <taxon>Actinomycetes</taxon>
        <taxon>Pseudonocardiales</taxon>
        <taxon>Pseudonocardiaceae</taxon>
        <taxon>Kutzneria</taxon>
    </lineage>
</organism>
<proteinExistence type="predicted"/>
<accession>A0ABR6BSB0</accession>
<gene>
    <name evidence="1" type="ORF">BC739_007037</name>
</gene>
<evidence type="ECO:0000313" key="1">
    <source>
        <dbReference type="EMBL" id="MBA8929804.1"/>
    </source>
</evidence>
<name>A0ABR6BSB0_9PSEU</name>
<protein>
    <submittedName>
        <fullName evidence="1">Uncharacterized protein</fullName>
    </submittedName>
</protein>
<sequence>MPARVHSVTDERDNLLELVVASGASFFTD</sequence>
<evidence type="ECO:0000313" key="2">
    <source>
        <dbReference type="Proteomes" id="UP000517916"/>
    </source>
</evidence>
<dbReference type="Proteomes" id="UP000517916">
    <property type="component" value="Unassembled WGS sequence"/>
</dbReference>
<reference evidence="1 2" key="1">
    <citation type="submission" date="2020-08" db="EMBL/GenBank/DDBJ databases">
        <title>Genomic Encyclopedia of Archaeal and Bacterial Type Strains, Phase II (KMG-II): from individual species to whole genera.</title>
        <authorList>
            <person name="Goeker M."/>
        </authorList>
    </citation>
    <scope>NUCLEOTIDE SEQUENCE [LARGE SCALE GENOMIC DNA]</scope>
    <source>
        <strain evidence="1 2">DSM 43850</strain>
    </source>
</reference>
<comment type="caution">
    <text evidence="1">The sequence shown here is derived from an EMBL/GenBank/DDBJ whole genome shotgun (WGS) entry which is preliminary data.</text>
</comment>